<evidence type="ECO:0000313" key="2">
    <source>
        <dbReference type="EMBL" id="EHY65458.1"/>
    </source>
</evidence>
<protein>
    <submittedName>
        <fullName evidence="2">Uncharacterized protein</fullName>
    </submittedName>
</protein>
<keyword evidence="1" id="KW-0472">Membrane</keyword>
<dbReference type="EMBL" id="JH604635">
    <property type="protein sequence ID" value="EHY65458.1"/>
    <property type="molecule type" value="Genomic_DNA"/>
</dbReference>
<feature type="non-terminal residue" evidence="2">
    <location>
        <position position="1"/>
    </location>
</feature>
<sequence length="108" mass="11645">VCTALFSAFPSSWPVCASTSSIPISASSSCAIPRSAKCCTMPAGRPKPLFLSLPLATSVLFSLLLSAACISIFAKIFRSASIAVPSLPIQCRRIRKKREEKRKRDVRS</sequence>
<evidence type="ECO:0000256" key="1">
    <source>
        <dbReference type="SAM" id="Phobius"/>
    </source>
</evidence>
<dbReference type="HOGENOM" id="CLU_2203277_0_0_1"/>
<keyword evidence="1" id="KW-1133">Transmembrane helix</keyword>
<name>H8ZCR8_NEMA1</name>
<organism evidence="2">
    <name type="scientific">Nematocida ausubeli (strain ATCC PRA-371 / ERTm2)</name>
    <name type="common">Nematode killer fungus</name>
    <dbReference type="NCBI Taxonomy" id="1913371"/>
    <lineage>
        <taxon>Eukaryota</taxon>
        <taxon>Fungi</taxon>
        <taxon>Fungi incertae sedis</taxon>
        <taxon>Microsporidia</taxon>
        <taxon>Nematocida</taxon>
    </lineage>
</organism>
<accession>H8ZCR8</accession>
<dbReference type="Proteomes" id="UP000005622">
    <property type="component" value="Unassembled WGS sequence"/>
</dbReference>
<gene>
    <name evidence="2" type="ORF">NERG_01065</name>
</gene>
<feature type="transmembrane region" description="Helical" evidence="1">
    <location>
        <begin position="51"/>
        <end position="74"/>
    </location>
</feature>
<proteinExistence type="predicted"/>
<keyword evidence="1" id="KW-0812">Transmembrane</keyword>
<dbReference type="AlphaFoldDB" id="H8ZCR8"/>
<reference evidence="2" key="1">
    <citation type="submission" date="2011-03" db="EMBL/GenBank/DDBJ databases">
        <title>The Genome Sequence of Nematocida sp1 strain ERTm2.</title>
        <authorList>
            <consortium name="The Broad Institute Genome Sequencing Platform"/>
            <consortium name="The Broad Institute Genome Sequencing Center for Infectious Disease"/>
            <person name="Cuomo C."/>
            <person name="Troemel E."/>
            <person name="Young S.K."/>
            <person name="Zeng Q."/>
            <person name="Gargeya S."/>
            <person name="Fitzgerald M."/>
            <person name="Haas B."/>
            <person name="Abouelleil A."/>
            <person name="Alvarado L."/>
            <person name="Arachchi H.M."/>
            <person name="Berlin A."/>
            <person name="Brown A."/>
            <person name="Chapman S.B."/>
            <person name="Chen Z."/>
            <person name="Dunbar C."/>
            <person name="Freedman E."/>
            <person name="Gearin G."/>
            <person name="Gellesch M."/>
            <person name="Goldberg J."/>
            <person name="Griggs A."/>
            <person name="Gujja S."/>
            <person name="Heilman E.R."/>
            <person name="Heiman D."/>
            <person name="Howarth C."/>
            <person name="Larson L."/>
            <person name="Lui A."/>
            <person name="MacDonald P.J.P."/>
            <person name="Mehta T."/>
            <person name="Montmayeur A."/>
            <person name="Murphy C."/>
            <person name="Neiman D."/>
            <person name="Pearson M."/>
            <person name="Priest M."/>
            <person name="Roberts A."/>
            <person name="Saif S."/>
            <person name="Shea T."/>
            <person name="Shenoy N."/>
            <person name="Sisk P."/>
            <person name="Stolte C."/>
            <person name="Sykes S."/>
            <person name="White J."/>
            <person name="Yandava C."/>
            <person name="Wortman J."/>
            <person name="Nusbaum C."/>
            <person name="Birren B."/>
        </authorList>
    </citation>
    <scope>NUCLEOTIDE SEQUENCE</scope>
    <source>
        <strain evidence="2">ERTm2</strain>
    </source>
</reference>